<dbReference type="Proteomes" id="UP000093514">
    <property type="component" value="Unassembled WGS sequence"/>
</dbReference>
<protein>
    <submittedName>
        <fullName evidence="3">Stage II sporulation protein D</fullName>
    </submittedName>
</protein>
<dbReference type="Pfam" id="PF08486">
    <property type="entry name" value="SpoIID"/>
    <property type="match status" value="1"/>
</dbReference>
<keyword evidence="1" id="KW-1133">Transmembrane helix</keyword>
<proteinExistence type="predicted"/>
<feature type="transmembrane region" description="Helical" evidence="1">
    <location>
        <begin position="6"/>
        <end position="30"/>
    </location>
</feature>
<comment type="caution">
    <text evidence="3">The sequence shown here is derived from an EMBL/GenBank/DDBJ whole genome shotgun (WGS) entry which is preliminary data.</text>
</comment>
<dbReference type="InterPro" id="IPR014225">
    <property type="entry name" value="Spore_II_D_firmicutes"/>
</dbReference>
<dbReference type="GO" id="GO:0030435">
    <property type="term" value="P:sporulation resulting in formation of a cellular spore"/>
    <property type="evidence" value="ECO:0007669"/>
    <property type="project" value="InterPro"/>
</dbReference>
<dbReference type="InterPro" id="IPR013486">
    <property type="entry name" value="SpoIID/LytB"/>
</dbReference>
<reference evidence="3" key="1">
    <citation type="submission" date="2016-07" db="EMBL/GenBank/DDBJ databases">
        <authorList>
            <person name="Dong Y."/>
            <person name="Sanford R.A."/>
            <person name="Fouke B.W."/>
        </authorList>
    </citation>
    <scope>NUCLEOTIDE SEQUENCE</scope>
    <source>
        <strain evidence="3">Z6</strain>
    </source>
</reference>
<evidence type="ECO:0000313" key="3">
    <source>
        <dbReference type="EMBL" id="OCL25640.1"/>
    </source>
</evidence>
<dbReference type="NCBIfam" id="TIGR02870">
    <property type="entry name" value="spore_II_D"/>
    <property type="match status" value="1"/>
</dbReference>
<evidence type="ECO:0000256" key="1">
    <source>
        <dbReference type="SAM" id="Phobius"/>
    </source>
</evidence>
<evidence type="ECO:0000313" key="4">
    <source>
        <dbReference type="Proteomes" id="UP000093514"/>
    </source>
</evidence>
<evidence type="ECO:0000259" key="2">
    <source>
        <dbReference type="Pfam" id="PF08486"/>
    </source>
</evidence>
<accession>A0A1C0A670</accession>
<sequence>MKRIILFIMILNLISIIIIPTFIMISLNIFKANQYKIDIYNTRTEDYMELDLDEYLKGVVAAEMPAKFEIEALKAQAVAARTYTLKKIKSNKLTTDSNRDQAWLSKKELKERWGNKYILYWSKVSAAVEETKGLALFYEDELISAVYHSSSGDYTEDAIAVWGNSVPYLQSVPSYYEEASPYYSKQKFYSINDICRVLDLERNDIDNINILKRSSGHRVLRLKMGRKIFSGKELRQKLGLPSTNFSVKREGEFLKFKTSGYGHGVGMSQYGANGMAKNQYDFKEILLHYYPNTQLKMFW</sequence>
<organism evidence="3 4">
    <name type="scientific">Orenia metallireducens</name>
    <dbReference type="NCBI Taxonomy" id="1413210"/>
    <lineage>
        <taxon>Bacteria</taxon>
        <taxon>Bacillati</taxon>
        <taxon>Bacillota</taxon>
        <taxon>Clostridia</taxon>
        <taxon>Halanaerobiales</taxon>
        <taxon>Halobacteroidaceae</taxon>
        <taxon>Orenia</taxon>
    </lineage>
</organism>
<gene>
    <name evidence="3" type="ORF">U472_15025</name>
</gene>
<dbReference type="OrthoDB" id="9794671at2"/>
<dbReference type="EMBL" id="LWDV01000010">
    <property type="protein sequence ID" value="OCL25640.1"/>
    <property type="molecule type" value="Genomic_DNA"/>
</dbReference>
<reference evidence="3" key="2">
    <citation type="submission" date="2016-08" db="EMBL/GenBank/DDBJ databases">
        <title>Orenia metallireducens sp. nov. strain Z6, a Novel Metal-reducing Firmicute from the Deep Subsurface.</title>
        <authorList>
            <person name="Maxim B.I."/>
            <person name="Kenneth K."/>
            <person name="Flynn T.M."/>
            <person name="Oloughlin E.J."/>
            <person name="Locke R.A."/>
            <person name="Weber J.R."/>
            <person name="Egan S.M."/>
            <person name="Mackie R.I."/>
            <person name="Cann I.K."/>
        </authorList>
    </citation>
    <scope>NUCLEOTIDE SEQUENCE [LARGE SCALE GENOMIC DNA]</scope>
    <source>
        <strain evidence="3">Z6</strain>
    </source>
</reference>
<keyword evidence="1" id="KW-0472">Membrane</keyword>
<feature type="domain" description="Sporulation stage II protein D amidase enhancer LytB N-terminal" evidence="2">
    <location>
        <begin position="41"/>
        <end position="138"/>
    </location>
</feature>
<dbReference type="AlphaFoldDB" id="A0A1C0A670"/>
<keyword evidence="1" id="KW-0812">Transmembrane</keyword>
<dbReference type="NCBIfam" id="TIGR02669">
    <property type="entry name" value="SpoIID_LytB"/>
    <property type="match status" value="1"/>
</dbReference>
<dbReference type="InterPro" id="IPR013693">
    <property type="entry name" value="SpoIID/LytB_N"/>
</dbReference>
<keyword evidence="4" id="KW-1185">Reference proteome</keyword>
<dbReference type="RefSeq" id="WP_068719552.1">
    <property type="nucleotide sequence ID" value="NZ_LWDV01000010.1"/>
</dbReference>
<name>A0A1C0A670_9FIRM</name>